<reference evidence="3" key="1">
    <citation type="submission" date="2021-02" db="EMBL/GenBank/DDBJ databases">
        <authorList>
            <person name="Nowell W R."/>
        </authorList>
    </citation>
    <scope>NUCLEOTIDE SEQUENCE</scope>
</reference>
<dbReference type="AlphaFoldDB" id="A0A8S2P7Y3"/>
<evidence type="ECO:0000313" key="3">
    <source>
        <dbReference type="EMBL" id="CAF4038487.1"/>
    </source>
</evidence>
<dbReference type="EMBL" id="CAJOBA010037239">
    <property type="protein sequence ID" value="CAF4038487.1"/>
    <property type="molecule type" value="Genomic_DNA"/>
</dbReference>
<proteinExistence type="predicted"/>
<accession>A0A8S2P7Y3</accession>
<evidence type="ECO:0000313" key="2">
    <source>
        <dbReference type="EMBL" id="CAF1230448.1"/>
    </source>
</evidence>
<keyword evidence="1" id="KW-0472">Membrane</keyword>
<gene>
    <name evidence="2" type="ORF">OVA965_LOCUS25351</name>
    <name evidence="3" type="ORF">TMI583_LOCUS26079</name>
</gene>
<evidence type="ECO:0000313" key="4">
    <source>
        <dbReference type="Proteomes" id="UP000682733"/>
    </source>
</evidence>
<evidence type="ECO:0000256" key="1">
    <source>
        <dbReference type="SAM" id="Phobius"/>
    </source>
</evidence>
<name>A0A8S2P7Y3_9BILA</name>
<organism evidence="3 4">
    <name type="scientific">Didymodactylos carnosus</name>
    <dbReference type="NCBI Taxonomy" id="1234261"/>
    <lineage>
        <taxon>Eukaryota</taxon>
        <taxon>Metazoa</taxon>
        <taxon>Spiralia</taxon>
        <taxon>Gnathifera</taxon>
        <taxon>Rotifera</taxon>
        <taxon>Eurotatoria</taxon>
        <taxon>Bdelloidea</taxon>
        <taxon>Philodinida</taxon>
        <taxon>Philodinidae</taxon>
        <taxon>Didymodactylos</taxon>
    </lineage>
</organism>
<feature type="transmembrane region" description="Helical" evidence="1">
    <location>
        <begin position="72"/>
        <end position="96"/>
    </location>
</feature>
<keyword evidence="1" id="KW-0812">Transmembrane</keyword>
<dbReference type="EMBL" id="CAJNOK010015694">
    <property type="protein sequence ID" value="CAF1230448.1"/>
    <property type="molecule type" value="Genomic_DNA"/>
</dbReference>
<comment type="caution">
    <text evidence="3">The sequence shown here is derived from an EMBL/GenBank/DDBJ whole genome shotgun (WGS) entry which is preliminary data.</text>
</comment>
<dbReference type="Proteomes" id="UP000677228">
    <property type="component" value="Unassembled WGS sequence"/>
</dbReference>
<sequence length="107" mass="11966">MVDYLRFHYFGITTPKEIPWTLSQSDATLEPGKLKSSLNSHFEEDTLDYLSWKTPIDSDATSMSISHLPITIGYISISGTMMLIGFVSNIFSLAALCQSTIRRTTIV</sequence>
<protein>
    <submittedName>
        <fullName evidence="3">Uncharacterized protein</fullName>
    </submittedName>
</protein>
<keyword evidence="1" id="KW-1133">Transmembrane helix</keyword>
<dbReference type="Proteomes" id="UP000682733">
    <property type="component" value="Unassembled WGS sequence"/>
</dbReference>